<accession>A0AAE0A4K6</accession>
<feature type="compositionally biased region" description="Low complexity" evidence="1">
    <location>
        <begin position="47"/>
        <end position="64"/>
    </location>
</feature>
<sequence length="180" mass="20100">MFKEKSIHSIRFDFELLPDAAFTPEEIIRSHSISFSSDEDEDYIPHSNSKGSDGSSQDDNSGYSVDGVEPAANEEASDDDSDDQQLSNAASFNWDNGCMGDEATDDDEDALSRYKHVKRGKPFKPADNGKVNLKVRQLFTNLSHVRMVLREFVVQKGFQLKRVKNASTRYTAVCGFEGCT</sequence>
<comment type="caution">
    <text evidence="2">The sequence shown here is derived from an EMBL/GenBank/DDBJ whole genome shotgun (WGS) entry which is preliminary data.</text>
</comment>
<dbReference type="AlphaFoldDB" id="A0AAE0A4K6"/>
<evidence type="ECO:0000313" key="3">
    <source>
        <dbReference type="Proteomes" id="UP001281410"/>
    </source>
</evidence>
<feature type="region of interest" description="Disordered" evidence="1">
    <location>
        <begin position="32"/>
        <end position="106"/>
    </location>
</feature>
<dbReference type="EMBL" id="JANJYJ010000007">
    <property type="protein sequence ID" value="KAK3200668.1"/>
    <property type="molecule type" value="Genomic_DNA"/>
</dbReference>
<evidence type="ECO:0000256" key="1">
    <source>
        <dbReference type="SAM" id="MobiDB-lite"/>
    </source>
</evidence>
<evidence type="ECO:0008006" key="4">
    <source>
        <dbReference type="Google" id="ProtNLM"/>
    </source>
</evidence>
<gene>
    <name evidence="2" type="ORF">Dsin_024083</name>
</gene>
<protein>
    <recommendedName>
        <fullName evidence="4">Transposase MuDR plant domain-containing protein</fullName>
    </recommendedName>
</protein>
<keyword evidence="3" id="KW-1185">Reference proteome</keyword>
<organism evidence="2 3">
    <name type="scientific">Dipteronia sinensis</name>
    <dbReference type="NCBI Taxonomy" id="43782"/>
    <lineage>
        <taxon>Eukaryota</taxon>
        <taxon>Viridiplantae</taxon>
        <taxon>Streptophyta</taxon>
        <taxon>Embryophyta</taxon>
        <taxon>Tracheophyta</taxon>
        <taxon>Spermatophyta</taxon>
        <taxon>Magnoliopsida</taxon>
        <taxon>eudicotyledons</taxon>
        <taxon>Gunneridae</taxon>
        <taxon>Pentapetalae</taxon>
        <taxon>rosids</taxon>
        <taxon>malvids</taxon>
        <taxon>Sapindales</taxon>
        <taxon>Sapindaceae</taxon>
        <taxon>Hippocastanoideae</taxon>
        <taxon>Acereae</taxon>
        <taxon>Dipteronia</taxon>
    </lineage>
</organism>
<proteinExistence type="predicted"/>
<name>A0AAE0A4K6_9ROSI</name>
<dbReference type="Proteomes" id="UP001281410">
    <property type="component" value="Unassembled WGS sequence"/>
</dbReference>
<evidence type="ECO:0000313" key="2">
    <source>
        <dbReference type="EMBL" id="KAK3200668.1"/>
    </source>
</evidence>
<reference evidence="2" key="1">
    <citation type="journal article" date="2023" name="Plant J.">
        <title>Genome sequences and population genomics provide insights into the demographic history, inbreeding, and mutation load of two 'living fossil' tree species of Dipteronia.</title>
        <authorList>
            <person name="Feng Y."/>
            <person name="Comes H.P."/>
            <person name="Chen J."/>
            <person name="Zhu S."/>
            <person name="Lu R."/>
            <person name="Zhang X."/>
            <person name="Li P."/>
            <person name="Qiu J."/>
            <person name="Olsen K.M."/>
            <person name="Qiu Y."/>
        </authorList>
    </citation>
    <scope>NUCLEOTIDE SEQUENCE</scope>
    <source>
        <strain evidence="2">NBL</strain>
    </source>
</reference>